<sequence length="54" mass="6214">MTLREALEKREQELLELLDEAKRLNVHSAEFESLVAAQLTGLRHALGLVRKEEE</sequence>
<reference evidence="1" key="1">
    <citation type="journal article" date="2014" name="Front. Microbiol.">
        <title>High frequency of phylogenetically diverse reductive dehalogenase-homologous genes in deep subseafloor sedimentary metagenomes.</title>
        <authorList>
            <person name="Kawai M."/>
            <person name="Futagami T."/>
            <person name="Toyoda A."/>
            <person name="Takaki Y."/>
            <person name="Nishi S."/>
            <person name="Hori S."/>
            <person name="Arai W."/>
            <person name="Tsubouchi T."/>
            <person name="Morono Y."/>
            <person name="Uchiyama I."/>
            <person name="Ito T."/>
            <person name="Fujiyama A."/>
            <person name="Inagaki F."/>
            <person name="Takami H."/>
        </authorList>
    </citation>
    <scope>NUCLEOTIDE SEQUENCE</scope>
    <source>
        <strain evidence="1">Expedition CK06-06</strain>
    </source>
</reference>
<organism evidence="1">
    <name type="scientific">marine sediment metagenome</name>
    <dbReference type="NCBI Taxonomy" id="412755"/>
    <lineage>
        <taxon>unclassified sequences</taxon>
        <taxon>metagenomes</taxon>
        <taxon>ecological metagenomes</taxon>
    </lineage>
</organism>
<gene>
    <name evidence="1" type="ORF">S03H2_16603</name>
</gene>
<accession>X1GK59</accession>
<protein>
    <submittedName>
        <fullName evidence="1">Uncharacterized protein</fullName>
    </submittedName>
</protein>
<dbReference type="EMBL" id="BARU01008492">
    <property type="protein sequence ID" value="GAH41974.1"/>
    <property type="molecule type" value="Genomic_DNA"/>
</dbReference>
<dbReference type="AlphaFoldDB" id="X1GK59"/>
<comment type="caution">
    <text evidence="1">The sequence shown here is derived from an EMBL/GenBank/DDBJ whole genome shotgun (WGS) entry which is preliminary data.</text>
</comment>
<evidence type="ECO:0000313" key="1">
    <source>
        <dbReference type="EMBL" id="GAH41974.1"/>
    </source>
</evidence>
<name>X1GK59_9ZZZZ</name>
<proteinExistence type="predicted"/>